<evidence type="ECO:0000256" key="2">
    <source>
        <dbReference type="ARBA" id="ARBA00023125"/>
    </source>
</evidence>
<reference evidence="6 7" key="1">
    <citation type="submission" date="2019-03" db="EMBL/GenBank/DDBJ databases">
        <title>Draft genome sequences of novel Actinobacteria.</title>
        <authorList>
            <person name="Sahin N."/>
            <person name="Ay H."/>
            <person name="Saygin H."/>
        </authorList>
    </citation>
    <scope>NUCLEOTIDE SEQUENCE [LARGE SCALE GENOMIC DNA]</scope>
    <source>
        <strain evidence="6 7">CH32</strain>
    </source>
</reference>
<dbReference type="GO" id="GO:0003700">
    <property type="term" value="F:DNA-binding transcription factor activity"/>
    <property type="evidence" value="ECO:0007669"/>
    <property type="project" value="TreeGrafter"/>
</dbReference>
<dbReference type="SUPFAM" id="SSF46689">
    <property type="entry name" value="Homeodomain-like"/>
    <property type="match status" value="1"/>
</dbReference>
<dbReference type="PRINTS" id="PR00455">
    <property type="entry name" value="HTHTETR"/>
</dbReference>
<dbReference type="InterPro" id="IPR049445">
    <property type="entry name" value="TetR_SbtR-like_C"/>
</dbReference>
<dbReference type="EMBL" id="SMKQ01000018">
    <property type="protein sequence ID" value="TDD52043.1"/>
    <property type="molecule type" value="Genomic_DNA"/>
</dbReference>
<evidence type="ECO:0000256" key="1">
    <source>
        <dbReference type="ARBA" id="ARBA00023015"/>
    </source>
</evidence>
<evidence type="ECO:0000256" key="3">
    <source>
        <dbReference type="ARBA" id="ARBA00023163"/>
    </source>
</evidence>
<accession>A0A4R4Z2C3</accession>
<protein>
    <submittedName>
        <fullName evidence="6">TetR/AcrR family transcriptional regulator</fullName>
    </submittedName>
</protein>
<organism evidence="6 7">
    <name type="scientific">Nonomuraea terrae</name>
    <dbReference type="NCBI Taxonomy" id="2530383"/>
    <lineage>
        <taxon>Bacteria</taxon>
        <taxon>Bacillati</taxon>
        <taxon>Actinomycetota</taxon>
        <taxon>Actinomycetes</taxon>
        <taxon>Streptosporangiales</taxon>
        <taxon>Streptosporangiaceae</taxon>
        <taxon>Nonomuraea</taxon>
    </lineage>
</organism>
<keyword evidence="7" id="KW-1185">Reference proteome</keyword>
<comment type="caution">
    <text evidence="6">The sequence shown here is derived from an EMBL/GenBank/DDBJ whole genome shotgun (WGS) entry which is preliminary data.</text>
</comment>
<dbReference type="Gene3D" id="1.10.357.10">
    <property type="entry name" value="Tetracycline Repressor, domain 2"/>
    <property type="match status" value="1"/>
</dbReference>
<dbReference type="RefSeq" id="WP_132610768.1">
    <property type="nucleotide sequence ID" value="NZ_SMKQ01000018.1"/>
</dbReference>
<feature type="DNA-binding region" description="H-T-H motif" evidence="4">
    <location>
        <begin position="28"/>
        <end position="47"/>
    </location>
</feature>
<dbReference type="InterPro" id="IPR036271">
    <property type="entry name" value="Tet_transcr_reg_TetR-rel_C_sf"/>
</dbReference>
<dbReference type="PROSITE" id="PS50977">
    <property type="entry name" value="HTH_TETR_2"/>
    <property type="match status" value="1"/>
</dbReference>
<keyword evidence="3" id="KW-0804">Transcription</keyword>
<gene>
    <name evidence="6" type="ORF">E1286_09420</name>
</gene>
<dbReference type="Pfam" id="PF21597">
    <property type="entry name" value="TetR_C_43"/>
    <property type="match status" value="1"/>
</dbReference>
<dbReference type="AlphaFoldDB" id="A0A4R4Z2C3"/>
<dbReference type="GO" id="GO:0000976">
    <property type="term" value="F:transcription cis-regulatory region binding"/>
    <property type="evidence" value="ECO:0007669"/>
    <property type="project" value="TreeGrafter"/>
</dbReference>
<dbReference type="Proteomes" id="UP000295302">
    <property type="component" value="Unassembled WGS sequence"/>
</dbReference>
<dbReference type="InterPro" id="IPR050109">
    <property type="entry name" value="HTH-type_TetR-like_transc_reg"/>
</dbReference>
<dbReference type="InterPro" id="IPR001647">
    <property type="entry name" value="HTH_TetR"/>
</dbReference>
<dbReference type="SUPFAM" id="SSF48498">
    <property type="entry name" value="Tetracyclin repressor-like, C-terminal domain"/>
    <property type="match status" value="1"/>
</dbReference>
<evidence type="ECO:0000256" key="4">
    <source>
        <dbReference type="PROSITE-ProRule" id="PRU00335"/>
    </source>
</evidence>
<keyword evidence="2 4" id="KW-0238">DNA-binding</keyword>
<sequence>MRSDAERNYARILSAAKTIVAKQGAQASLRDVARRAEVGMGTLYRHFPTREALLETLLRDRFEALAAKAAALESARDPFAALAEWLREFLSWTPFRGLASALMATLSDQESALHASCHAMRQAVGRLLARAQESGQVRPEVDSLDLFALVNAVGWVSEQAPDLAARQERLLGFVLDGLASQQDDADSRECR</sequence>
<feature type="domain" description="HTH tetR-type" evidence="5">
    <location>
        <begin position="6"/>
        <end position="65"/>
    </location>
</feature>
<evidence type="ECO:0000313" key="7">
    <source>
        <dbReference type="Proteomes" id="UP000295302"/>
    </source>
</evidence>
<dbReference type="InterPro" id="IPR009057">
    <property type="entry name" value="Homeodomain-like_sf"/>
</dbReference>
<keyword evidence="1" id="KW-0805">Transcription regulation</keyword>
<proteinExistence type="predicted"/>
<name>A0A4R4Z2C3_9ACTN</name>
<dbReference type="OrthoDB" id="3295174at2"/>
<evidence type="ECO:0000313" key="6">
    <source>
        <dbReference type="EMBL" id="TDD52043.1"/>
    </source>
</evidence>
<dbReference type="PANTHER" id="PTHR30055">
    <property type="entry name" value="HTH-TYPE TRANSCRIPTIONAL REGULATOR RUTR"/>
    <property type="match status" value="1"/>
</dbReference>
<dbReference type="Pfam" id="PF00440">
    <property type="entry name" value="TetR_N"/>
    <property type="match status" value="1"/>
</dbReference>
<evidence type="ECO:0000259" key="5">
    <source>
        <dbReference type="PROSITE" id="PS50977"/>
    </source>
</evidence>
<dbReference type="PANTHER" id="PTHR30055:SF234">
    <property type="entry name" value="HTH-TYPE TRANSCRIPTIONAL REGULATOR BETI"/>
    <property type="match status" value="1"/>
</dbReference>